<accession>A0ACB9DL90</accession>
<protein>
    <submittedName>
        <fullName evidence="1">Uncharacterized protein</fullName>
    </submittedName>
</protein>
<dbReference type="Proteomes" id="UP001055879">
    <property type="component" value="Linkage Group LG03"/>
</dbReference>
<reference evidence="2" key="1">
    <citation type="journal article" date="2022" name="Mol. Ecol. Resour.">
        <title>The genomes of chicory, endive, great burdock and yacon provide insights into Asteraceae palaeo-polyploidization history and plant inulin production.</title>
        <authorList>
            <person name="Fan W."/>
            <person name="Wang S."/>
            <person name="Wang H."/>
            <person name="Wang A."/>
            <person name="Jiang F."/>
            <person name="Liu H."/>
            <person name="Zhao H."/>
            <person name="Xu D."/>
            <person name="Zhang Y."/>
        </authorList>
    </citation>
    <scope>NUCLEOTIDE SEQUENCE [LARGE SCALE GENOMIC DNA]</scope>
    <source>
        <strain evidence="2">cv. Niubang</strain>
    </source>
</reference>
<comment type="caution">
    <text evidence="1">The sequence shown here is derived from an EMBL/GenBank/DDBJ whole genome shotgun (WGS) entry which is preliminary data.</text>
</comment>
<evidence type="ECO:0000313" key="1">
    <source>
        <dbReference type="EMBL" id="KAI3747300.1"/>
    </source>
</evidence>
<proteinExistence type="predicted"/>
<gene>
    <name evidence="1" type="ORF">L6452_09754</name>
</gene>
<keyword evidence="2" id="KW-1185">Reference proteome</keyword>
<sequence>MLPYIHQAAVGVRGLASNPAYWIIVHAGRMIREVIDSSVVHYADTHFPPSQPQQFTLPSLNHLSLSLSRSI</sequence>
<reference evidence="1 2" key="2">
    <citation type="journal article" date="2022" name="Mol. Ecol. Resour.">
        <title>The genomes of chicory, endive, great burdock and yacon provide insights into Asteraceae paleo-polyploidization history and plant inulin production.</title>
        <authorList>
            <person name="Fan W."/>
            <person name="Wang S."/>
            <person name="Wang H."/>
            <person name="Wang A."/>
            <person name="Jiang F."/>
            <person name="Liu H."/>
            <person name="Zhao H."/>
            <person name="Xu D."/>
            <person name="Zhang Y."/>
        </authorList>
    </citation>
    <scope>NUCLEOTIDE SEQUENCE [LARGE SCALE GENOMIC DNA]</scope>
    <source>
        <strain evidence="2">cv. Niubang</strain>
    </source>
</reference>
<dbReference type="EMBL" id="CM042049">
    <property type="protein sequence ID" value="KAI3747300.1"/>
    <property type="molecule type" value="Genomic_DNA"/>
</dbReference>
<evidence type="ECO:0000313" key="2">
    <source>
        <dbReference type="Proteomes" id="UP001055879"/>
    </source>
</evidence>
<name>A0ACB9DL90_ARCLA</name>
<organism evidence="1 2">
    <name type="scientific">Arctium lappa</name>
    <name type="common">Greater burdock</name>
    <name type="synonym">Lappa major</name>
    <dbReference type="NCBI Taxonomy" id="4217"/>
    <lineage>
        <taxon>Eukaryota</taxon>
        <taxon>Viridiplantae</taxon>
        <taxon>Streptophyta</taxon>
        <taxon>Embryophyta</taxon>
        <taxon>Tracheophyta</taxon>
        <taxon>Spermatophyta</taxon>
        <taxon>Magnoliopsida</taxon>
        <taxon>eudicotyledons</taxon>
        <taxon>Gunneridae</taxon>
        <taxon>Pentapetalae</taxon>
        <taxon>asterids</taxon>
        <taxon>campanulids</taxon>
        <taxon>Asterales</taxon>
        <taxon>Asteraceae</taxon>
        <taxon>Carduoideae</taxon>
        <taxon>Cardueae</taxon>
        <taxon>Arctiinae</taxon>
        <taxon>Arctium</taxon>
    </lineage>
</organism>